<dbReference type="Gene3D" id="3.40.50.720">
    <property type="entry name" value="NAD(P)-binding Rossmann-like Domain"/>
    <property type="match status" value="1"/>
</dbReference>
<proteinExistence type="inferred from homology"/>
<accession>A0ABP8JPD5</accession>
<dbReference type="EMBL" id="BAABFR010000035">
    <property type="protein sequence ID" value="GAA4393944.1"/>
    <property type="molecule type" value="Genomic_DNA"/>
</dbReference>
<dbReference type="InterPro" id="IPR020904">
    <property type="entry name" value="Sc_DH/Rdtase_CS"/>
</dbReference>
<protein>
    <submittedName>
        <fullName evidence="3">SDR family oxidoreductase</fullName>
    </submittedName>
</protein>
<dbReference type="PRINTS" id="PR00080">
    <property type="entry name" value="SDRFAMILY"/>
</dbReference>
<evidence type="ECO:0000256" key="1">
    <source>
        <dbReference type="ARBA" id="ARBA00006484"/>
    </source>
</evidence>
<dbReference type="PANTHER" id="PTHR43639">
    <property type="entry name" value="OXIDOREDUCTASE, SHORT-CHAIN DEHYDROGENASE/REDUCTASE FAMILY (AFU_ORTHOLOGUE AFUA_5G02870)"/>
    <property type="match status" value="1"/>
</dbReference>
<evidence type="ECO:0000256" key="2">
    <source>
        <dbReference type="ARBA" id="ARBA00023002"/>
    </source>
</evidence>
<evidence type="ECO:0000313" key="4">
    <source>
        <dbReference type="Proteomes" id="UP001500635"/>
    </source>
</evidence>
<keyword evidence="2" id="KW-0560">Oxidoreductase</keyword>
<keyword evidence="4" id="KW-1185">Reference proteome</keyword>
<reference evidence="4" key="1">
    <citation type="journal article" date="2019" name="Int. J. Syst. Evol. Microbiol.">
        <title>The Global Catalogue of Microorganisms (GCM) 10K type strain sequencing project: providing services to taxonomists for standard genome sequencing and annotation.</title>
        <authorList>
            <consortium name="The Broad Institute Genomics Platform"/>
            <consortium name="The Broad Institute Genome Sequencing Center for Infectious Disease"/>
            <person name="Wu L."/>
            <person name="Ma J."/>
        </authorList>
    </citation>
    <scope>NUCLEOTIDE SEQUENCE [LARGE SCALE GENOMIC DNA]</scope>
    <source>
        <strain evidence="4">JCM 17688</strain>
    </source>
</reference>
<dbReference type="RefSeq" id="WP_344996057.1">
    <property type="nucleotide sequence ID" value="NZ_BAABFR010000035.1"/>
</dbReference>
<comment type="caution">
    <text evidence="3">The sequence shown here is derived from an EMBL/GenBank/DDBJ whole genome shotgun (WGS) entry which is preliminary data.</text>
</comment>
<comment type="similarity">
    <text evidence="1">Belongs to the short-chain dehydrogenases/reductases (SDR) family.</text>
</comment>
<evidence type="ECO:0000313" key="3">
    <source>
        <dbReference type="EMBL" id="GAA4393944.1"/>
    </source>
</evidence>
<dbReference type="SUPFAM" id="SSF51735">
    <property type="entry name" value="NAD(P)-binding Rossmann-fold domains"/>
    <property type="match status" value="1"/>
</dbReference>
<dbReference type="InterPro" id="IPR036291">
    <property type="entry name" value="NAD(P)-bd_dom_sf"/>
</dbReference>
<dbReference type="Proteomes" id="UP001500635">
    <property type="component" value="Unassembled WGS sequence"/>
</dbReference>
<organism evidence="3 4">
    <name type="scientific">Tsukamurella soli</name>
    <dbReference type="NCBI Taxonomy" id="644556"/>
    <lineage>
        <taxon>Bacteria</taxon>
        <taxon>Bacillati</taxon>
        <taxon>Actinomycetota</taxon>
        <taxon>Actinomycetes</taxon>
        <taxon>Mycobacteriales</taxon>
        <taxon>Tsukamurellaceae</taxon>
        <taxon>Tsukamurella</taxon>
    </lineage>
</organism>
<sequence length="258" mass="26128">MFAVLLQGKSIVVTGGNSGIGEAIVLAAVAEGANVVIDYVADPEATTSLIAKVEGAGGRAVGVRADVSQPADLQALVQQAVDSFGRLDVLINNAGIETRTSLLDTSEADFDKVVAVNMKSAFFGTQAAARQFISQGGGGLVLNISSVHEDWPMPGNIAYCVSKGGIRMLTRTAGVELGPHDIRVINIAPGAVATPINAATEADAAKMKALDAAIPLGRMAHAAEIADIAVFLASGKAGYMTATTVVVDGGITQGSVGL</sequence>
<dbReference type="InterPro" id="IPR002347">
    <property type="entry name" value="SDR_fam"/>
</dbReference>
<dbReference type="PRINTS" id="PR00081">
    <property type="entry name" value="GDHRDH"/>
</dbReference>
<dbReference type="NCBIfam" id="NF005559">
    <property type="entry name" value="PRK07231.1"/>
    <property type="match status" value="1"/>
</dbReference>
<dbReference type="PANTHER" id="PTHR43639:SF1">
    <property type="entry name" value="SHORT-CHAIN DEHYDROGENASE_REDUCTASE FAMILY PROTEIN"/>
    <property type="match status" value="1"/>
</dbReference>
<dbReference type="Pfam" id="PF13561">
    <property type="entry name" value="adh_short_C2"/>
    <property type="match status" value="1"/>
</dbReference>
<dbReference type="PROSITE" id="PS00061">
    <property type="entry name" value="ADH_SHORT"/>
    <property type="match status" value="1"/>
</dbReference>
<name>A0ABP8JPD5_9ACTN</name>
<gene>
    <name evidence="3" type="ORF">GCM10023147_25170</name>
</gene>